<evidence type="ECO:0000313" key="1">
    <source>
        <dbReference type="EMBL" id="JAH77503.1"/>
    </source>
</evidence>
<accession>A0A0E9VJU6</accession>
<name>A0A0E9VJU6_ANGAN</name>
<sequence length="45" mass="5238">MNAQINSSQSKAHRILLCFTWAFVSDAARKKMMRRTISHLFSILQ</sequence>
<protein>
    <submittedName>
        <fullName evidence="1">Uncharacterized protein</fullName>
    </submittedName>
</protein>
<dbReference type="AlphaFoldDB" id="A0A0E9VJU6"/>
<dbReference type="EMBL" id="GBXM01031074">
    <property type="protein sequence ID" value="JAH77503.1"/>
    <property type="molecule type" value="Transcribed_RNA"/>
</dbReference>
<organism evidence="1">
    <name type="scientific">Anguilla anguilla</name>
    <name type="common">European freshwater eel</name>
    <name type="synonym">Muraena anguilla</name>
    <dbReference type="NCBI Taxonomy" id="7936"/>
    <lineage>
        <taxon>Eukaryota</taxon>
        <taxon>Metazoa</taxon>
        <taxon>Chordata</taxon>
        <taxon>Craniata</taxon>
        <taxon>Vertebrata</taxon>
        <taxon>Euteleostomi</taxon>
        <taxon>Actinopterygii</taxon>
        <taxon>Neopterygii</taxon>
        <taxon>Teleostei</taxon>
        <taxon>Anguilliformes</taxon>
        <taxon>Anguillidae</taxon>
        <taxon>Anguilla</taxon>
    </lineage>
</organism>
<proteinExistence type="predicted"/>
<reference evidence="1" key="1">
    <citation type="submission" date="2014-11" db="EMBL/GenBank/DDBJ databases">
        <authorList>
            <person name="Amaro Gonzalez C."/>
        </authorList>
    </citation>
    <scope>NUCLEOTIDE SEQUENCE</scope>
</reference>
<reference evidence="1" key="2">
    <citation type="journal article" date="2015" name="Fish Shellfish Immunol.">
        <title>Early steps in the European eel (Anguilla anguilla)-Vibrio vulnificus interaction in the gills: Role of the RtxA13 toxin.</title>
        <authorList>
            <person name="Callol A."/>
            <person name="Pajuelo D."/>
            <person name="Ebbesson L."/>
            <person name="Teles M."/>
            <person name="MacKenzie S."/>
            <person name="Amaro C."/>
        </authorList>
    </citation>
    <scope>NUCLEOTIDE SEQUENCE</scope>
</reference>